<evidence type="ECO:0000313" key="2">
    <source>
        <dbReference type="EMBL" id="TFY96705.1"/>
    </source>
</evidence>
<sequence length="296" mass="32471">MRTAFLLMLVAAAAQAQTPPEAATQRGGTYIEPPARVDPAFVPDGPNQRAASGSLLQLRLTLDIPLRTGTRAGNGTQGGFGGSPTLQAWLRWQPLEDRRWFAQLGLFKYLRAGREQPWNPDFAYSFGFEDARPGGWAFIYANWTGTRFSPGVGEHRFNFPQGELTARYHFELPQALQPALLVGDGDSALCQAETNLVPRYTQASGGTGSGKVSLGLGCRYTRPEGWFAHATAFAWPNASRQQPWDPDFVYGVGWAQGPWTVQYANYSGNRWPGRKRATGEGRLDSGSLSITWAAAW</sequence>
<feature type="chain" id="PRO_5021279280" evidence="1">
    <location>
        <begin position="17"/>
        <end position="296"/>
    </location>
</feature>
<dbReference type="RefSeq" id="WP_135251598.1">
    <property type="nucleotide sequence ID" value="NZ_SMLK01000010.1"/>
</dbReference>
<evidence type="ECO:0000313" key="3">
    <source>
        <dbReference type="Proteomes" id="UP000297839"/>
    </source>
</evidence>
<dbReference type="Proteomes" id="UP000297839">
    <property type="component" value="Unassembled WGS sequence"/>
</dbReference>
<keyword evidence="1" id="KW-0732">Signal</keyword>
<protein>
    <submittedName>
        <fullName evidence="2">Uncharacterized protein</fullName>
    </submittedName>
</protein>
<evidence type="ECO:0000256" key="1">
    <source>
        <dbReference type="SAM" id="SignalP"/>
    </source>
</evidence>
<dbReference type="EMBL" id="SMLK01000010">
    <property type="protein sequence ID" value="TFY96705.1"/>
    <property type="molecule type" value="Genomic_DNA"/>
</dbReference>
<organism evidence="2 3">
    <name type="scientific">Ramlibacter humi</name>
    <dbReference type="NCBI Taxonomy" id="2530451"/>
    <lineage>
        <taxon>Bacteria</taxon>
        <taxon>Pseudomonadati</taxon>
        <taxon>Pseudomonadota</taxon>
        <taxon>Betaproteobacteria</taxon>
        <taxon>Burkholderiales</taxon>
        <taxon>Comamonadaceae</taxon>
        <taxon>Ramlibacter</taxon>
    </lineage>
</organism>
<feature type="signal peptide" evidence="1">
    <location>
        <begin position="1"/>
        <end position="16"/>
    </location>
</feature>
<dbReference type="AlphaFoldDB" id="A0A4Z0BBY1"/>
<proteinExistence type="predicted"/>
<reference evidence="2 3" key="1">
    <citation type="submission" date="2019-03" db="EMBL/GenBank/DDBJ databases">
        <title>Ramlibacter sp. 18x22-1, whole genome shotgun sequence.</title>
        <authorList>
            <person name="Zhang X."/>
            <person name="Feng G."/>
            <person name="Zhu H."/>
        </authorList>
    </citation>
    <scope>NUCLEOTIDE SEQUENCE [LARGE SCALE GENOMIC DNA]</scope>
    <source>
        <strain evidence="2 3">18x22-1</strain>
    </source>
</reference>
<dbReference type="OrthoDB" id="5442820at2"/>
<name>A0A4Z0BBY1_9BURK</name>
<gene>
    <name evidence="2" type="ORF">EZ216_20195</name>
</gene>
<accession>A0A4Z0BBY1</accession>
<comment type="caution">
    <text evidence="2">The sequence shown here is derived from an EMBL/GenBank/DDBJ whole genome shotgun (WGS) entry which is preliminary data.</text>
</comment>
<keyword evidence="3" id="KW-1185">Reference proteome</keyword>